<dbReference type="HOGENOM" id="CLU_1731084_0_0_1"/>
<name>A0A074YX17_AURSE</name>
<proteinExistence type="predicted"/>
<evidence type="ECO:0000313" key="2">
    <source>
        <dbReference type="Proteomes" id="UP000030641"/>
    </source>
</evidence>
<protein>
    <submittedName>
        <fullName evidence="1">Uncharacterized protein</fullName>
    </submittedName>
</protein>
<dbReference type="GeneID" id="25362147"/>
<keyword evidence="2" id="KW-1185">Reference proteome</keyword>
<dbReference type="InParanoid" id="A0A074YX17"/>
<dbReference type="RefSeq" id="XP_013349200.1">
    <property type="nucleotide sequence ID" value="XM_013493746.1"/>
</dbReference>
<accession>A0A074YX17</accession>
<sequence>MSTFCSLRDLHASKATLRCYATSNTHPFSPFTLQNRSSLSSTFLSFSIAHLALLLVYEGEVDIHCTCLSPTSCSCGAVWHLRTTTSLSPCSTFEHVFKAHSIVHSLNNSRLSASSDAVGQVDLVVTTNVSIVTLRCQVIAAASRSYSNLPQ</sequence>
<dbReference type="OrthoDB" id="10472815at2759"/>
<organism evidence="1 2">
    <name type="scientific">Aureobasidium subglaciale (strain EXF-2481)</name>
    <name type="common">Aureobasidium pullulans var. subglaciale</name>
    <dbReference type="NCBI Taxonomy" id="1043005"/>
    <lineage>
        <taxon>Eukaryota</taxon>
        <taxon>Fungi</taxon>
        <taxon>Dikarya</taxon>
        <taxon>Ascomycota</taxon>
        <taxon>Pezizomycotina</taxon>
        <taxon>Dothideomycetes</taxon>
        <taxon>Dothideomycetidae</taxon>
        <taxon>Dothideales</taxon>
        <taxon>Saccotheciaceae</taxon>
        <taxon>Aureobasidium</taxon>
    </lineage>
</organism>
<dbReference type="EMBL" id="KL584749">
    <property type="protein sequence ID" value="KER00685.1"/>
    <property type="molecule type" value="Genomic_DNA"/>
</dbReference>
<gene>
    <name evidence="1" type="ORF">AUEXF2481DRAFT_152064</name>
</gene>
<evidence type="ECO:0000313" key="1">
    <source>
        <dbReference type="EMBL" id="KER00685.1"/>
    </source>
</evidence>
<dbReference type="AlphaFoldDB" id="A0A074YX17"/>
<reference evidence="1 2" key="1">
    <citation type="journal article" date="2014" name="BMC Genomics">
        <title>Genome sequencing of four Aureobasidium pullulans varieties: biotechnological potential, stress tolerance, and description of new species.</title>
        <authorList>
            <person name="Gostin Ar C."/>
            <person name="Ohm R.A."/>
            <person name="Kogej T."/>
            <person name="Sonjak S."/>
            <person name="Turk M."/>
            <person name="Zajc J."/>
            <person name="Zalar P."/>
            <person name="Grube M."/>
            <person name="Sun H."/>
            <person name="Han J."/>
            <person name="Sharma A."/>
            <person name="Chiniquy J."/>
            <person name="Ngan C.Y."/>
            <person name="Lipzen A."/>
            <person name="Barry K."/>
            <person name="Grigoriev I.V."/>
            <person name="Gunde-Cimerman N."/>
        </authorList>
    </citation>
    <scope>NUCLEOTIDE SEQUENCE [LARGE SCALE GENOMIC DNA]</scope>
    <source>
        <strain evidence="1 2">EXF-2481</strain>
    </source>
</reference>
<dbReference type="Proteomes" id="UP000030641">
    <property type="component" value="Unassembled WGS sequence"/>
</dbReference>